<proteinExistence type="predicted"/>
<dbReference type="InterPro" id="IPR011330">
    <property type="entry name" value="Glyco_hydro/deAcase_b/a-brl"/>
</dbReference>
<dbReference type="Pfam" id="PF01522">
    <property type="entry name" value="Polysacc_deac_1"/>
    <property type="match status" value="1"/>
</dbReference>
<keyword evidence="3" id="KW-1185">Reference proteome</keyword>
<dbReference type="SUPFAM" id="SSF88713">
    <property type="entry name" value="Glycoside hydrolase/deacetylase"/>
    <property type="match status" value="1"/>
</dbReference>
<name>A0ABW0HWC2_9BACL</name>
<evidence type="ECO:0000313" key="2">
    <source>
        <dbReference type="EMBL" id="MFC5405404.1"/>
    </source>
</evidence>
<evidence type="ECO:0000259" key="1">
    <source>
        <dbReference type="PROSITE" id="PS51677"/>
    </source>
</evidence>
<dbReference type="PANTHER" id="PTHR47561:SF1">
    <property type="entry name" value="POLYSACCHARIDE DEACETYLASE FAMILY PROTEIN (AFU_ORTHOLOGUE AFUA_6G05030)"/>
    <property type="match status" value="1"/>
</dbReference>
<evidence type="ECO:0000313" key="3">
    <source>
        <dbReference type="Proteomes" id="UP001596113"/>
    </source>
</evidence>
<protein>
    <submittedName>
        <fullName evidence="2">Polysaccharide deacetylase family protein</fullName>
    </submittedName>
</protein>
<organism evidence="2 3">
    <name type="scientific">Cohnella soli</name>
    <dbReference type="NCBI Taxonomy" id="425005"/>
    <lineage>
        <taxon>Bacteria</taxon>
        <taxon>Bacillati</taxon>
        <taxon>Bacillota</taxon>
        <taxon>Bacilli</taxon>
        <taxon>Bacillales</taxon>
        <taxon>Paenibacillaceae</taxon>
        <taxon>Cohnella</taxon>
    </lineage>
</organism>
<dbReference type="Proteomes" id="UP001596113">
    <property type="component" value="Unassembled WGS sequence"/>
</dbReference>
<feature type="domain" description="NodB homology" evidence="1">
    <location>
        <begin position="15"/>
        <end position="229"/>
    </location>
</feature>
<dbReference type="EMBL" id="JBHSMI010000029">
    <property type="protein sequence ID" value="MFC5405404.1"/>
    <property type="molecule type" value="Genomic_DNA"/>
</dbReference>
<comment type="caution">
    <text evidence="2">The sequence shown here is derived from an EMBL/GenBank/DDBJ whole genome shotgun (WGS) entry which is preliminary data.</text>
</comment>
<dbReference type="PROSITE" id="PS51677">
    <property type="entry name" value="NODB"/>
    <property type="match status" value="1"/>
</dbReference>
<dbReference type="InterPro" id="IPR002509">
    <property type="entry name" value="NODB_dom"/>
</dbReference>
<gene>
    <name evidence="2" type="ORF">ACFPOF_21890</name>
</gene>
<reference evidence="3" key="1">
    <citation type="journal article" date="2019" name="Int. J. Syst. Evol. Microbiol.">
        <title>The Global Catalogue of Microorganisms (GCM) 10K type strain sequencing project: providing services to taxonomists for standard genome sequencing and annotation.</title>
        <authorList>
            <consortium name="The Broad Institute Genomics Platform"/>
            <consortium name="The Broad Institute Genome Sequencing Center for Infectious Disease"/>
            <person name="Wu L."/>
            <person name="Ma J."/>
        </authorList>
    </citation>
    <scope>NUCLEOTIDE SEQUENCE [LARGE SCALE GENOMIC DNA]</scope>
    <source>
        <strain evidence="3">CGMCC 1.18575</strain>
    </source>
</reference>
<dbReference type="PANTHER" id="PTHR47561">
    <property type="entry name" value="POLYSACCHARIDE DEACETYLASE FAMILY PROTEIN (AFU_ORTHOLOGUE AFUA_6G05030)"/>
    <property type="match status" value="1"/>
</dbReference>
<accession>A0ABW0HWC2</accession>
<dbReference type="RefSeq" id="WP_378136611.1">
    <property type="nucleotide sequence ID" value="NZ_JBHSMI010000029.1"/>
</dbReference>
<sequence length="305" mass="35300">MKDSIHVIFGFDMETDVGSFTPYYDGVKNATGPLIEVFERKNIKGTFFYTGDAARRNPDSVALVRDSGNEVGTHSLFHETVGDQLFPIPGVVPLLAEEVPFRIRKATEWVQEVLGSQPVSFRCPRLWSSTAVVNALEELNYAVDASYPMYFYRERLVPYHPSREDWTQEGDLNILQIPNFADMTMKSKDPGLERDRDQWPLFRTKGADALMQRVHSFIRFMREKDLPVVLCFYFHPWEFIPIHKSYKYGECTVTPDRFITLNCGDKAMEEFGLLIDRLKDLGAEFHRADDFAVKWHRYTTAQSRT</sequence>
<dbReference type="Gene3D" id="3.20.20.370">
    <property type="entry name" value="Glycoside hydrolase/deacetylase"/>
    <property type="match status" value="1"/>
</dbReference>